<dbReference type="InterPro" id="IPR050957">
    <property type="entry name" value="BMP_lipoprotein"/>
</dbReference>
<evidence type="ECO:0000256" key="2">
    <source>
        <dbReference type="ARBA" id="ARBA00022475"/>
    </source>
</evidence>
<evidence type="ECO:0000256" key="5">
    <source>
        <dbReference type="ARBA" id="ARBA00023288"/>
    </source>
</evidence>
<dbReference type="PANTHER" id="PTHR34296:SF2">
    <property type="entry name" value="ABC TRANSPORTER GUANOSINE-BINDING PROTEIN NUPN"/>
    <property type="match status" value="1"/>
</dbReference>
<protein>
    <submittedName>
        <fullName evidence="7">BMP family ABC transporter substrate-binding protein</fullName>
    </submittedName>
</protein>
<reference evidence="7" key="2">
    <citation type="submission" date="2021-04" db="EMBL/GenBank/DDBJ databases">
        <authorList>
            <person name="Gilroy R."/>
        </authorList>
    </citation>
    <scope>NUCLEOTIDE SEQUENCE</scope>
    <source>
        <strain evidence="7">ChiHjej12B11-14209</strain>
    </source>
</reference>
<dbReference type="InterPro" id="IPR003760">
    <property type="entry name" value="PnrA-like"/>
</dbReference>
<dbReference type="EMBL" id="DXBM01000067">
    <property type="protein sequence ID" value="HIZ46963.1"/>
    <property type="molecule type" value="Genomic_DNA"/>
</dbReference>
<evidence type="ECO:0000313" key="7">
    <source>
        <dbReference type="EMBL" id="HIZ46963.1"/>
    </source>
</evidence>
<evidence type="ECO:0000259" key="6">
    <source>
        <dbReference type="Pfam" id="PF02608"/>
    </source>
</evidence>
<dbReference type="InterPro" id="IPR006311">
    <property type="entry name" value="TAT_signal"/>
</dbReference>
<dbReference type="Proteomes" id="UP000824062">
    <property type="component" value="Unassembled WGS sequence"/>
</dbReference>
<dbReference type="AlphaFoldDB" id="A0A9D2EZQ1"/>
<keyword evidence="3" id="KW-0732">Signal</keyword>
<keyword evidence="5" id="KW-0449">Lipoprotein</keyword>
<dbReference type="GO" id="GO:0005886">
    <property type="term" value="C:plasma membrane"/>
    <property type="evidence" value="ECO:0007669"/>
    <property type="project" value="UniProtKB-SubCell"/>
</dbReference>
<organism evidence="7 8">
    <name type="scientific">Candidatus Olsenella pullistercoris</name>
    <dbReference type="NCBI Taxonomy" id="2838712"/>
    <lineage>
        <taxon>Bacteria</taxon>
        <taxon>Bacillati</taxon>
        <taxon>Actinomycetota</taxon>
        <taxon>Coriobacteriia</taxon>
        <taxon>Coriobacteriales</taxon>
        <taxon>Atopobiaceae</taxon>
        <taxon>Olsenella</taxon>
    </lineage>
</organism>
<comment type="caution">
    <text evidence="7">The sequence shown here is derived from an EMBL/GenBank/DDBJ whole genome shotgun (WGS) entry which is preliminary data.</text>
</comment>
<reference evidence="7" key="1">
    <citation type="journal article" date="2021" name="PeerJ">
        <title>Extensive microbial diversity within the chicken gut microbiome revealed by metagenomics and culture.</title>
        <authorList>
            <person name="Gilroy R."/>
            <person name="Ravi A."/>
            <person name="Getino M."/>
            <person name="Pursley I."/>
            <person name="Horton D.L."/>
            <person name="Alikhan N.F."/>
            <person name="Baker D."/>
            <person name="Gharbi K."/>
            <person name="Hall N."/>
            <person name="Watson M."/>
            <person name="Adriaenssens E.M."/>
            <person name="Foster-Nyarko E."/>
            <person name="Jarju S."/>
            <person name="Secka A."/>
            <person name="Antonio M."/>
            <person name="Oren A."/>
            <person name="Chaudhuri R.R."/>
            <person name="La Ragione R."/>
            <person name="Hildebrand F."/>
            <person name="Pallen M.J."/>
        </authorList>
    </citation>
    <scope>NUCLEOTIDE SEQUENCE</scope>
    <source>
        <strain evidence="7">ChiHjej12B11-14209</strain>
    </source>
</reference>
<dbReference type="Pfam" id="PF02608">
    <property type="entry name" value="Bmp"/>
    <property type="match status" value="1"/>
</dbReference>
<evidence type="ECO:0000256" key="3">
    <source>
        <dbReference type="ARBA" id="ARBA00022729"/>
    </source>
</evidence>
<dbReference type="Gene3D" id="3.40.50.2300">
    <property type="match status" value="2"/>
</dbReference>
<keyword evidence="4" id="KW-0472">Membrane</keyword>
<accession>A0A9D2EZQ1</accession>
<dbReference type="PROSITE" id="PS51318">
    <property type="entry name" value="TAT"/>
    <property type="match status" value="1"/>
</dbReference>
<evidence type="ECO:0000313" key="8">
    <source>
        <dbReference type="Proteomes" id="UP000824062"/>
    </source>
</evidence>
<dbReference type="PROSITE" id="PS51257">
    <property type="entry name" value="PROKAR_LIPOPROTEIN"/>
    <property type="match status" value="1"/>
</dbReference>
<gene>
    <name evidence="7" type="ORF">IAA19_08125</name>
</gene>
<name>A0A9D2EZQ1_9ACTN</name>
<sequence length="395" mass="40933">MSKDISRRSFLGIVGGAAAVAGLAACSGDEGGDAQGGGEGTARNVAVVCSSAGRNDGGFNQRAIEAAQAVGEENGWNVQVIEPTNGIPQALETLGADGYDLVFNMEYDFEALINGTGGADPLAQQFPDTTWVVFNDNPNKNDDGSVKFPNVVSVLFNVNEGAFLAGALSVLVNENSATLFGDGYNFTAPDAGGRAMGFIGGTNSNGIVVESYGFIEGINYEAEKLGVTYDYYAKYDAGFTDSAAGATVAGTYYDQGANIVFGCAGSVGDGITSKAKEVGKLAIQVDDDKDDQQPGYVLTTVLKSTGVPVQSICEALAADDMASIDNEMNYSVATGATGITDLSVISEYIQDTDTWETIKAEIEDLTGKVGTEITVVNAQIGETFDPATCPNVNIQ</sequence>
<keyword evidence="2" id="KW-1003">Cell membrane</keyword>
<proteinExistence type="predicted"/>
<evidence type="ECO:0000256" key="1">
    <source>
        <dbReference type="ARBA" id="ARBA00004236"/>
    </source>
</evidence>
<feature type="domain" description="ABC transporter substrate-binding protein PnrA-like" evidence="6">
    <location>
        <begin position="45"/>
        <end position="351"/>
    </location>
</feature>
<comment type="subcellular location">
    <subcellularLocation>
        <location evidence="1">Cell membrane</location>
    </subcellularLocation>
</comment>
<evidence type="ECO:0000256" key="4">
    <source>
        <dbReference type="ARBA" id="ARBA00023136"/>
    </source>
</evidence>
<dbReference type="PANTHER" id="PTHR34296">
    <property type="entry name" value="TRANSCRIPTIONAL ACTIVATOR PROTEIN MED"/>
    <property type="match status" value="1"/>
</dbReference>